<dbReference type="InterPro" id="IPR029753">
    <property type="entry name" value="D-isomer_DH_CS"/>
</dbReference>
<dbReference type="InterPro" id="IPR050857">
    <property type="entry name" value="D-2-hydroxyacid_DH"/>
</dbReference>
<evidence type="ECO:0000256" key="3">
    <source>
        <dbReference type="ARBA" id="ARBA00023027"/>
    </source>
</evidence>
<keyword evidence="2 4" id="KW-0560">Oxidoreductase</keyword>
<keyword evidence="8" id="KW-1185">Reference proteome</keyword>
<name>A0ABV7EPV0_9GAMM</name>
<reference evidence="8" key="1">
    <citation type="journal article" date="2019" name="Int. J. Syst. Evol. Microbiol.">
        <title>The Global Catalogue of Microorganisms (GCM) 10K type strain sequencing project: providing services to taxonomists for standard genome sequencing and annotation.</title>
        <authorList>
            <consortium name="The Broad Institute Genomics Platform"/>
            <consortium name="The Broad Institute Genome Sequencing Center for Infectious Disease"/>
            <person name="Wu L."/>
            <person name="Ma J."/>
        </authorList>
    </citation>
    <scope>NUCLEOTIDE SEQUENCE [LARGE SCALE GENOMIC DNA]</scope>
    <source>
        <strain evidence="8">KCTC 52640</strain>
    </source>
</reference>
<evidence type="ECO:0000256" key="4">
    <source>
        <dbReference type="RuleBase" id="RU003719"/>
    </source>
</evidence>
<feature type="domain" description="D-isomer specific 2-hydroxyacid dehydrogenase NAD-binding" evidence="6">
    <location>
        <begin position="108"/>
        <end position="284"/>
    </location>
</feature>
<dbReference type="EC" id="1.1.1.-" evidence="7"/>
<dbReference type="SUPFAM" id="SSF52283">
    <property type="entry name" value="Formate/glycerate dehydrogenase catalytic domain-like"/>
    <property type="match status" value="1"/>
</dbReference>
<dbReference type="GO" id="GO:0016491">
    <property type="term" value="F:oxidoreductase activity"/>
    <property type="evidence" value="ECO:0007669"/>
    <property type="project" value="UniProtKB-KW"/>
</dbReference>
<proteinExistence type="inferred from homology"/>
<dbReference type="RefSeq" id="WP_380688488.1">
    <property type="nucleotide sequence ID" value="NZ_JBHRSS010000003.1"/>
</dbReference>
<dbReference type="PANTHER" id="PTHR42789:SF1">
    <property type="entry name" value="D-ISOMER SPECIFIC 2-HYDROXYACID DEHYDROGENASE FAMILY PROTEIN (AFU_ORTHOLOGUE AFUA_6G10090)"/>
    <property type="match status" value="1"/>
</dbReference>
<dbReference type="CDD" id="cd12173">
    <property type="entry name" value="PGDH_4"/>
    <property type="match status" value="1"/>
</dbReference>
<feature type="domain" description="D-isomer specific 2-hydroxyacid dehydrogenase catalytic" evidence="5">
    <location>
        <begin position="8"/>
        <end position="310"/>
    </location>
</feature>
<comment type="caution">
    <text evidence="7">The sequence shown here is derived from an EMBL/GenBank/DDBJ whole genome shotgun (WGS) entry which is preliminary data.</text>
</comment>
<dbReference type="PROSITE" id="PS00671">
    <property type="entry name" value="D_2_HYDROXYACID_DH_3"/>
    <property type="match status" value="1"/>
</dbReference>
<dbReference type="PANTHER" id="PTHR42789">
    <property type="entry name" value="D-ISOMER SPECIFIC 2-HYDROXYACID DEHYDROGENASE FAMILY PROTEIN (AFU_ORTHOLOGUE AFUA_6G10090)"/>
    <property type="match status" value="1"/>
</dbReference>
<accession>A0ABV7EPV0</accession>
<dbReference type="SUPFAM" id="SSF51735">
    <property type="entry name" value="NAD(P)-binding Rossmann-fold domains"/>
    <property type="match status" value="1"/>
</dbReference>
<dbReference type="Gene3D" id="3.40.50.720">
    <property type="entry name" value="NAD(P)-binding Rossmann-like Domain"/>
    <property type="match status" value="2"/>
</dbReference>
<evidence type="ECO:0000259" key="5">
    <source>
        <dbReference type="Pfam" id="PF00389"/>
    </source>
</evidence>
<sequence length="311" mass="32640">MSDVVISEFMDEAPVADLRQRYEVRFEPSLVEDRPALLAAVAAARALIVRNRTRVDAELLDAAPDLEAVGRLGVGLDNIDLEACRARGVQVLPATGANDVAVAEYVIATALLLRRGAYTASASVARGEWPRAALIGHEVAGHTLALVGFGGIARQVATRASALGMNVVAHDPNIAADDACWAQLDVRPLDWEALLEQADVLSLHVPLIPVTRHLLDATALARMKAGAVVINTARGGVIDDAALATALGEGRIAAAAIDVFEDEPLPADSIYSGVDNVLLTPHIAGVTVESNQRVSRVTVDNVLRALAGETA</sequence>
<dbReference type="PROSITE" id="PS00670">
    <property type="entry name" value="D_2_HYDROXYACID_DH_2"/>
    <property type="match status" value="1"/>
</dbReference>
<dbReference type="Pfam" id="PF02826">
    <property type="entry name" value="2-Hacid_dh_C"/>
    <property type="match status" value="1"/>
</dbReference>
<comment type="similarity">
    <text evidence="1 4">Belongs to the D-isomer specific 2-hydroxyacid dehydrogenase family.</text>
</comment>
<dbReference type="InterPro" id="IPR036291">
    <property type="entry name" value="NAD(P)-bd_dom_sf"/>
</dbReference>
<dbReference type="InterPro" id="IPR006139">
    <property type="entry name" value="D-isomer_2_OHA_DH_cat_dom"/>
</dbReference>
<evidence type="ECO:0000256" key="2">
    <source>
        <dbReference type="ARBA" id="ARBA00023002"/>
    </source>
</evidence>
<dbReference type="InterPro" id="IPR006140">
    <property type="entry name" value="D-isomer_DH_NAD-bd"/>
</dbReference>
<keyword evidence="3" id="KW-0520">NAD</keyword>
<evidence type="ECO:0000313" key="7">
    <source>
        <dbReference type="EMBL" id="MFC3103961.1"/>
    </source>
</evidence>
<gene>
    <name evidence="7" type="ORF">ACFOSU_08655</name>
</gene>
<evidence type="ECO:0000256" key="1">
    <source>
        <dbReference type="ARBA" id="ARBA00005854"/>
    </source>
</evidence>
<dbReference type="EMBL" id="JBHRSS010000003">
    <property type="protein sequence ID" value="MFC3103961.1"/>
    <property type="molecule type" value="Genomic_DNA"/>
</dbReference>
<organism evidence="7 8">
    <name type="scientific">Salinisphaera aquimarina</name>
    <dbReference type="NCBI Taxonomy" id="2094031"/>
    <lineage>
        <taxon>Bacteria</taxon>
        <taxon>Pseudomonadati</taxon>
        <taxon>Pseudomonadota</taxon>
        <taxon>Gammaproteobacteria</taxon>
        <taxon>Salinisphaerales</taxon>
        <taxon>Salinisphaeraceae</taxon>
        <taxon>Salinisphaera</taxon>
    </lineage>
</organism>
<protein>
    <submittedName>
        <fullName evidence="7">Hydroxyacid dehydrogenase</fullName>
        <ecNumber evidence="7">1.1.1.-</ecNumber>
    </submittedName>
</protein>
<evidence type="ECO:0000259" key="6">
    <source>
        <dbReference type="Pfam" id="PF02826"/>
    </source>
</evidence>
<evidence type="ECO:0000313" key="8">
    <source>
        <dbReference type="Proteomes" id="UP001595462"/>
    </source>
</evidence>
<dbReference type="Pfam" id="PF00389">
    <property type="entry name" value="2-Hacid_dh"/>
    <property type="match status" value="1"/>
</dbReference>
<dbReference type="Proteomes" id="UP001595462">
    <property type="component" value="Unassembled WGS sequence"/>
</dbReference>